<evidence type="ECO:0000256" key="1">
    <source>
        <dbReference type="SAM" id="Phobius"/>
    </source>
</evidence>
<reference evidence="2" key="1">
    <citation type="journal article" date="2018" name="Environ. Microbiol.">
        <title>Sporulation capability and amylosome conservation among diverse human colonic and rumen isolates of the keystone starch-degrader Ruminococcus bromii.</title>
        <authorList>
            <person name="Mukhopadhya I."/>
            <person name="Morais S."/>
            <person name="Laverde-Gomez J."/>
            <person name="Sheridan P.O."/>
            <person name="Walker A.W."/>
            <person name="Kelly W."/>
            <person name="Klieve A.V."/>
            <person name="Ouwerkerk D."/>
            <person name="Duncan S.H."/>
            <person name="Louis P."/>
            <person name="Koropatkin N."/>
            <person name="Cockburn D."/>
            <person name="Kibler R."/>
            <person name="Cooper P.J."/>
            <person name="Sandoval C."/>
            <person name="Crost E."/>
            <person name="Juge N."/>
            <person name="Bayer E.A."/>
            <person name="Flint H.J."/>
        </authorList>
    </citation>
    <scope>NUCLEOTIDE SEQUENCE [LARGE SCALE GENOMIC DNA]</scope>
    <source>
        <strain evidence="2">ATCC 27255</strain>
    </source>
</reference>
<feature type="transmembrane region" description="Helical" evidence="1">
    <location>
        <begin position="54"/>
        <end position="76"/>
    </location>
</feature>
<organism evidence="2 3">
    <name type="scientific">Ruminococcus bromii</name>
    <dbReference type="NCBI Taxonomy" id="40518"/>
    <lineage>
        <taxon>Bacteria</taxon>
        <taxon>Bacillati</taxon>
        <taxon>Bacillota</taxon>
        <taxon>Clostridia</taxon>
        <taxon>Eubacteriales</taxon>
        <taxon>Oscillospiraceae</taxon>
        <taxon>Ruminococcus</taxon>
    </lineage>
</organism>
<keyword evidence="3" id="KW-1185">Reference proteome</keyword>
<accession>A0A2N0UV68</accession>
<comment type="caution">
    <text evidence="2">The sequence shown here is derived from an EMBL/GenBank/DDBJ whole genome shotgun (WGS) entry which is preliminary data.</text>
</comment>
<gene>
    <name evidence="2" type="ORF">RBATCC27255_00959</name>
</gene>
<keyword evidence="1" id="KW-0472">Membrane</keyword>
<feature type="transmembrane region" description="Helical" evidence="1">
    <location>
        <begin position="88"/>
        <end position="107"/>
    </location>
</feature>
<feature type="transmembrane region" description="Helical" evidence="1">
    <location>
        <begin position="156"/>
        <end position="179"/>
    </location>
</feature>
<dbReference type="AlphaFoldDB" id="A0A2N0UV68"/>
<dbReference type="Proteomes" id="UP000233425">
    <property type="component" value="Unassembled WGS sequence"/>
</dbReference>
<dbReference type="RefSeq" id="WP_101028983.1">
    <property type="nucleotide sequence ID" value="NZ_CABMMZ010000045.1"/>
</dbReference>
<feature type="transmembrane region" description="Helical" evidence="1">
    <location>
        <begin position="113"/>
        <end position="135"/>
    </location>
</feature>
<evidence type="ECO:0000313" key="2">
    <source>
        <dbReference type="EMBL" id="PKD30828.1"/>
    </source>
</evidence>
<dbReference type="EMBL" id="NNSR01000045">
    <property type="protein sequence ID" value="PKD30828.1"/>
    <property type="molecule type" value="Genomic_DNA"/>
</dbReference>
<keyword evidence="1" id="KW-0812">Transmembrane</keyword>
<feature type="transmembrane region" description="Helical" evidence="1">
    <location>
        <begin position="12"/>
        <end position="34"/>
    </location>
</feature>
<protein>
    <submittedName>
        <fullName evidence="2">Uncharacterized protein</fullName>
    </submittedName>
</protein>
<evidence type="ECO:0000313" key="3">
    <source>
        <dbReference type="Proteomes" id="UP000233425"/>
    </source>
</evidence>
<sequence length="184" mass="20753">MYSDFALRTVLYTILCIGAIGISTGKLFAINHGISKYLAKKSYSGNFKTVKTTFISLGVEYVSIAIIALFISLCTINTIYTNAFFDELLPEFFSTAVTVFAIVVLGAECDFGLWLLFAIPYTFLIIANILILFFVNYKFVYKDFEVSKNKRIKLSFFTALANAPYEFLIPYGMIVDMIIDSIIF</sequence>
<keyword evidence="1" id="KW-1133">Transmembrane helix</keyword>
<name>A0A2N0UV68_9FIRM</name>
<proteinExistence type="predicted"/>